<sequence>MWVTTLLGTPTITQSPDPVIEGVTVVLQYVHPLCQAPTTCTYSWSDGKTGKAISVAADRNIGSFSCTVTVNGTTTNGPNTKPTVSMPALVQTENKALTSGINCTAPSCKPNCTIKWTKGSTIKNSPVLFANGALLNRSDAGTYTCNVSNSVGYNVASTVVTVLFAPDDVALSFNNSTDKPIFPQYEKTYNFSKGDPIHINLPVYSIPIFDNFSVEPNNRFDATISNKMVYGIMFFDKSISIAGQSLRLEINETLEEYFGSYTVTFRNSANFSELTFELRPKVTFKVQSGFFNGASQTIFLEKKETSQTEWEISLEKDFGIEKNQEYDMPSEGLSQNTEYQFRVYSSNAFNRSDYSAVVEIKTSINAKRTPNEYADSPTFTSGKTYENVENMGKPFEGALSQDSKGYITLENAGVQQAAPNDYYNTSFDKGLYANTNLVQDVATAGNFTPAAEKKMKGEEGYLTADKLKQDAEIKKEPAAYMNFSSQIQARLAKEKEAREADKDDYMEMNLNLKPPKKARESMPGFVAPLPPNTNHDQEEDYMNSPFPKVRKS</sequence>
<name>A0ABY7FAH9_MYAAR</name>
<evidence type="ECO:0000256" key="2">
    <source>
        <dbReference type="SAM" id="MobiDB-lite"/>
    </source>
</evidence>
<proteinExistence type="predicted"/>
<dbReference type="InterPro" id="IPR036116">
    <property type="entry name" value="FN3_sf"/>
</dbReference>
<accession>A0ABY7FAH9</accession>
<organism evidence="4 5">
    <name type="scientific">Mya arenaria</name>
    <name type="common">Soft-shell clam</name>
    <dbReference type="NCBI Taxonomy" id="6604"/>
    <lineage>
        <taxon>Eukaryota</taxon>
        <taxon>Metazoa</taxon>
        <taxon>Spiralia</taxon>
        <taxon>Lophotrochozoa</taxon>
        <taxon>Mollusca</taxon>
        <taxon>Bivalvia</taxon>
        <taxon>Autobranchia</taxon>
        <taxon>Heteroconchia</taxon>
        <taxon>Euheterodonta</taxon>
        <taxon>Imparidentia</taxon>
        <taxon>Neoheterodontei</taxon>
        <taxon>Myida</taxon>
        <taxon>Myoidea</taxon>
        <taxon>Myidae</taxon>
        <taxon>Mya</taxon>
    </lineage>
</organism>
<evidence type="ECO:0000256" key="1">
    <source>
        <dbReference type="ARBA" id="ARBA00023319"/>
    </source>
</evidence>
<feature type="domain" description="Ig-like" evidence="3">
    <location>
        <begin position="78"/>
        <end position="161"/>
    </location>
</feature>
<dbReference type="InterPro" id="IPR003961">
    <property type="entry name" value="FN3_dom"/>
</dbReference>
<dbReference type="SUPFAM" id="SSF48726">
    <property type="entry name" value="Immunoglobulin"/>
    <property type="match status" value="1"/>
</dbReference>
<protein>
    <recommendedName>
        <fullName evidence="3">Ig-like domain-containing protein</fullName>
    </recommendedName>
</protein>
<dbReference type="CDD" id="cd00096">
    <property type="entry name" value="Ig"/>
    <property type="match status" value="1"/>
</dbReference>
<dbReference type="Gene3D" id="2.60.40.10">
    <property type="entry name" value="Immunoglobulins"/>
    <property type="match status" value="2"/>
</dbReference>
<dbReference type="PANTHER" id="PTHR10075:SF100">
    <property type="entry name" value="FASCICLIN-2"/>
    <property type="match status" value="1"/>
</dbReference>
<dbReference type="InterPro" id="IPR013783">
    <property type="entry name" value="Ig-like_fold"/>
</dbReference>
<dbReference type="EMBL" id="CP111022">
    <property type="protein sequence ID" value="WAR19110.1"/>
    <property type="molecule type" value="Genomic_DNA"/>
</dbReference>
<dbReference type="Proteomes" id="UP001164746">
    <property type="component" value="Chromosome 11"/>
</dbReference>
<dbReference type="SUPFAM" id="SSF49265">
    <property type="entry name" value="Fibronectin type III"/>
    <property type="match status" value="1"/>
</dbReference>
<evidence type="ECO:0000313" key="4">
    <source>
        <dbReference type="EMBL" id="WAR19110.1"/>
    </source>
</evidence>
<feature type="region of interest" description="Disordered" evidence="2">
    <location>
        <begin position="513"/>
        <end position="552"/>
    </location>
</feature>
<dbReference type="PROSITE" id="PS50835">
    <property type="entry name" value="IG_LIKE"/>
    <property type="match status" value="1"/>
</dbReference>
<evidence type="ECO:0000313" key="5">
    <source>
        <dbReference type="Proteomes" id="UP001164746"/>
    </source>
</evidence>
<reference evidence="4" key="1">
    <citation type="submission" date="2022-11" db="EMBL/GenBank/DDBJ databases">
        <title>Centuries of genome instability and evolution in soft-shell clam transmissible cancer (bioRxiv).</title>
        <authorList>
            <person name="Hart S.F.M."/>
            <person name="Yonemitsu M.A."/>
            <person name="Giersch R.M."/>
            <person name="Beal B.F."/>
            <person name="Arriagada G."/>
            <person name="Davis B.W."/>
            <person name="Ostrander E.A."/>
            <person name="Goff S.P."/>
            <person name="Metzger M.J."/>
        </authorList>
    </citation>
    <scope>NUCLEOTIDE SEQUENCE</scope>
    <source>
        <strain evidence="4">MELC-2E11</strain>
        <tissue evidence="4">Siphon/mantle</tissue>
    </source>
</reference>
<dbReference type="InterPro" id="IPR007110">
    <property type="entry name" value="Ig-like_dom"/>
</dbReference>
<dbReference type="CDD" id="cd00063">
    <property type="entry name" value="FN3"/>
    <property type="match status" value="1"/>
</dbReference>
<keyword evidence="5" id="KW-1185">Reference proteome</keyword>
<keyword evidence="1" id="KW-0393">Immunoglobulin domain</keyword>
<dbReference type="PANTHER" id="PTHR10075">
    <property type="entry name" value="BASIGIN RELATED"/>
    <property type="match status" value="1"/>
</dbReference>
<gene>
    <name evidence="4" type="ORF">MAR_000948</name>
</gene>
<dbReference type="InterPro" id="IPR036179">
    <property type="entry name" value="Ig-like_dom_sf"/>
</dbReference>
<evidence type="ECO:0000259" key="3">
    <source>
        <dbReference type="PROSITE" id="PS50835"/>
    </source>
</evidence>